<keyword evidence="3" id="KW-1133">Transmembrane helix</keyword>
<dbReference type="FunFam" id="3.40.50.720:FF:000084">
    <property type="entry name" value="Short-chain dehydrogenase reductase"/>
    <property type="match status" value="1"/>
</dbReference>
<evidence type="ECO:0000256" key="3">
    <source>
        <dbReference type="SAM" id="Phobius"/>
    </source>
</evidence>
<dbReference type="EMBL" id="MOBO01000001">
    <property type="protein sequence ID" value="RON42329.1"/>
    <property type="molecule type" value="Genomic_DNA"/>
</dbReference>
<dbReference type="CDD" id="cd05233">
    <property type="entry name" value="SDR_c"/>
    <property type="match status" value="1"/>
</dbReference>
<sequence length="258" mass="26891">MANKPRLDNQNVLITGGAGGIGAAAALLFAEQGANLAIIDRDVKAGSDVVEKIISGGGQAAFFQADVGDAQQLIEAIEAATATLGWIDALFNHAGTIVVKALHDTTIEEYDRLMAINTRSAFVACRAVLPGMTARGKGSIVITSSIGGEKGFALESVYCMTKGAVLQLARSISAEYRESGIRCNAICPGFVRTAHGLRELDQLDAQGQAWEEAGLASTQVRICEAQEAANAALFLISDEASFVNGAALYVDNGWASKG</sequence>
<dbReference type="AlphaFoldDB" id="A0A423JX99"/>
<comment type="similarity">
    <text evidence="1">Belongs to the short-chain dehydrogenases/reductases (SDR) family.</text>
</comment>
<dbReference type="InterPro" id="IPR036291">
    <property type="entry name" value="NAD(P)-bd_dom_sf"/>
</dbReference>
<dbReference type="Pfam" id="PF13561">
    <property type="entry name" value="adh_short_C2"/>
    <property type="match status" value="1"/>
</dbReference>
<evidence type="ECO:0000313" key="4">
    <source>
        <dbReference type="EMBL" id="RON42329.1"/>
    </source>
</evidence>
<accession>A0A423JX99</accession>
<name>A0A423JX99_9PSED</name>
<dbReference type="PRINTS" id="PR00081">
    <property type="entry name" value="GDHRDH"/>
</dbReference>
<keyword evidence="3" id="KW-0472">Membrane</keyword>
<organism evidence="4 5">
    <name type="scientific">Pseudomonas brassicacearum</name>
    <dbReference type="NCBI Taxonomy" id="930166"/>
    <lineage>
        <taxon>Bacteria</taxon>
        <taxon>Pseudomonadati</taxon>
        <taxon>Pseudomonadota</taxon>
        <taxon>Gammaproteobacteria</taxon>
        <taxon>Pseudomonadales</taxon>
        <taxon>Pseudomonadaceae</taxon>
        <taxon>Pseudomonas</taxon>
    </lineage>
</organism>
<comment type="caution">
    <text evidence="4">The sequence shown here is derived from an EMBL/GenBank/DDBJ whole genome shotgun (WGS) entry which is preliminary data.</text>
</comment>
<evidence type="ECO:0000313" key="5">
    <source>
        <dbReference type="Proteomes" id="UP000286351"/>
    </source>
</evidence>
<dbReference type="PRINTS" id="PR00080">
    <property type="entry name" value="SDRFAMILY"/>
</dbReference>
<dbReference type="Gene3D" id="3.40.50.720">
    <property type="entry name" value="NAD(P)-binding Rossmann-like Domain"/>
    <property type="match status" value="1"/>
</dbReference>
<feature type="transmembrane region" description="Helical" evidence="3">
    <location>
        <begin position="12"/>
        <end position="30"/>
    </location>
</feature>
<dbReference type="Proteomes" id="UP000286351">
    <property type="component" value="Unassembled WGS sequence"/>
</dbReference>
<dbReference type="PANTHER" id="PTHR43477">
    <property type="entry name" value="DIHYDROANTICAPSIN 7-DEHYDROGENASE"/>
    <property type="match status" value="1"/>
</dbReference>
<evidence type="ECO:0000256" key="1">
    <source>
        <dbReference type="ARBA" id="ARBA00006484"/>
    </source>
</evidence>
<protein>
    <submittedName>
        <fullName evidence="4">Oxidoreductase</fullName>
    </submittedName>
</protein>
<proteinExistence type="inferred from homology"/>
<dbReference type="RefSeq" id="WP_123364239.1">
    <property type="nucleotide sequence ID" value="NZ_MOBO01000001.1"/>
</dbReference>
<reference evidence="4 5" key="1">
    <citation type="submission" date="2016-10" db="EMBL/GenBank/DDBJ databases">
        <title>Comparative genome analysis of multiple Pseudomonas spp. focuses on biocontrol and plant growth promoting traits.</title>
        <authorList>
            <person name="Tao X.-Y."/>
            <person name="Taylor C.G."/>
        </authorList>
    </citation>
    <scope>NUCLEOTIDE SEQUENCE [LARGE SCALE GENOMIC DNA]</scope>
    <source>
        <strain evidence="4 5">38D4</strain>
    </source>
</reference>
<dbReference type="InterPro" id="IPR002347">
    <property type="entry name" value="SDR_fam"/>
</dbReference>
<evidence type="ECO:0000256" key="2">
    <source>
        <dbReference type="ARBA" id="ARBA00023002"/>
    </source>
</evidence>
<gene>
    <name evidence="4" type="ORF">BK664_01735</name>
</gene>
<keyword evidence="2" id="KW-0560">Oxidoreductase</keyword>
<dbReference type="SUPFAM" id="SSF51735">
    <property type="entry name" value="NAD(P)-binding Rossmann-fold domains"/>
    <property type="match status" value="1"/>
</dbReference>
<dbReference type="GO" id="GO:0016491">
    <property type="term" value="F:oxidoreductase activity"/>
    <property type="evidence" value="ECO:0007669"/>
    <property type="project" value="UniProtKB-KW"/>
</dbReference>
<dbReference type="InterPro" id="IPR020904">
    <property type="entry name" value="Sc_DH/Rdtase_CS"/>
</dbReference>
<dbReference type="InterPro" id="IPR051122">
    <property type="entry name" value="SDR_DHRS6-like"/>
</dbReference>
<dbReference type="PROSITE" id="PS00061">
    <property type="entry name" value="ADH_SHORT"/>
    <property type="match status" value="1"/>
</dbReference>
<dbReference type="PANTHER" id="PTHR43477:SF1">
    <property type="entry name" value="DIHYDROANTICAPSIN 7-DEHYDROGENASE"/>
    <property type="match status" value="1"/>
</dbReference>
<keyword evidence="3" id="KW-0812">Transmembrane</keyword>